<dbReference type="EMBL" id="MLAW01000008">
    <property type="protein sequence ID" value="OJJ26385.1"/>
    <property type="molecule type" value="Genomic_DNA"/>
</dbReference>
<dbReference type="EC" id="2.1.1.63" evidence="3"/>
<comment type="catalytic activity">
    <reaction evidence="1">
        <text>a 4-O-methyl-thymidine in DNA + L-cysteinyl-[protein] = a thymidine in DNA + S-methyl-L-cysteinyl-[protein]</text>
        <dbReference type="Rhea" id="RHEA:53428"/>
        <dbReference type="Rhea" id="RHEA-COMP:10131"/>
        <dbReference type="Rhea" id="RHEA-COMP:10132"/>
        <dbReference type="Rhea" id="RHEA-COMP:13555"/>
        <dbReference type="Rhea" id="RHEA-COMP:13556"/>
        <dbReference type="ChEBI" id="CHEBI:29950"/>
        <dbReference type="ChEBI" id="CHEBI:82612"/>
        <dbReference type="ChEBI" id="CHEBI:137386"/>
        <dbReference type="ChEBI" id="CHEBI:137387"/>
        <dbReference type="EC" id="2.1.1.63"/>
    </reaction>
</comment>
<evidence type="ECO:0000256" key="6">
    <source>
        <dbReference type="ARBA" id="ARBA00022763"/>
    </source>
</evidence>
<dbReference type="InterPro" id="IPR036217">
    <property type="entry name" value="MethylDNA_cys_MeTrfase_DNAb"/>
</dbReference>
<feature type="domain" description="Methylated-DNA-[protein]-cysteine S-methyltransferase DNA binding" evidence="9">
    <location>
        <begin position="8"/>
        <end position="86"/>
    </location>
</feature>
<dbReference type="NCBIfam" id="TIGR00589">
    <property type="entry name" value="ogt"/>
    <property type="match status" value="1"/>
</dbReference>
<dbReference type="SUPFAM" id="SSF46767">
    <property type="entry name" value="Methylated DNA-protein cysteine methyltransferase, C-terminal domain"/>
    <property type="match status" value="1"/>
</dbReference>
<keyword evidence="6" id="KW-0227">DNA damage</keyword>
<dbReference type="CDD" id="cd06445">
    <property type="entry name" value="ATase"/>
    <property type="match status" value="1"/>
</dbReference>
<dbReference type="InterPro" id="IPR036388">
    <property type="entry name" value="WH-like_DNA-bd_sf"/>
</dbReference>
<dbReference type="Gene3D" id="1.10.10.10">
    <property type="entry name" value="Winged helix-like DNA-binding domain superfamily/Winged helix DNA-binding domain"/>
    <property type="match status" value="1"/>
</dbReference>
<reference evidence="10" key="1">
    <citation type="submission" date="2016-10" db="EMBL/GenBank/DDBJ databases">
        <title>CRISPR-Cas defence system in Roseofilum reptotaenium: evidence of a bacteriophage-cyanobacterium arms race in the coral black band disease.</title>
        <authorList>
            <person name="Buerger P."/>
            <person name="Wood-Charlson E.M."/>
            <person name="Weynberg K.D."/>
            <person name="Willis B."/>
            <person name="Van Oppen M.J."/>
        </authorList>
    </citation>
    <scope>NUCLEOTIDE SEQUENCE [LARGE SCALE GENOMIC DNA]</scope>
    <source>
        <strain evidence="10">AO1-A</strain>
    </source>
</reference>
<evidence type="ECO:0000256" key="7">
    <source>
        <dbReference type="ARBA" id="ARBA00023204"/>
    </source>
</evidence>
<dbReference type="GO" id="GO:0032259">
    <property type="term" value="P:methylation"/>
    <property type="evidence" value="ECO:0007669"/>
    <property type="project" value="UniProtKB-KW"/>
</dbReference>
<dbReference type="Proteomes" id="UP000183940">
    <property type="component" value="Unassembled WGS sequence"/>
</dbReference>
<sequence>MKNQTPSFHQKCYELLTKIPQGQVTTYKEIAKALNTKAYRAVGNAMARNDNPIVIPCHRVVKSNGEIGNYRLGVPRKKELLLNEGITIKNNRIENLSEVLYQF</sequence>
<dbReference type="PANTHER" id="PTHR10815:SF13">
    <property type="entry name" value="METHYLATED-DNA--PROTEIN-CYSTEINE METHYLTRANSFERASE"/>
    <property type="match status" value="1"/>
</dbReference>
<evidence type="ECO:0000259" key="9">
    <source>
        <dbReference type="Pfam" id="PF01035"/>
    </source>
</evidence>
<dbReference type="Pfam" id="PF01035">
    <property type="entry name" value="DNA_binding_1"/>
    <property type="match status" value="1"/>
</dbReference>
<keyword evidence="7" id="KW-0234">DNA repair</keyword>
<comment type="similarity">
    <text evidence="2">Belongs to the MGMT family.</text>
</comment>
<keyword evidence="4 10" id="KW-0489">Methyltransferase</keyword>
<gene>
    <name evidence="10" type="ORF">BI308_06760</name>
</gene>
<keyword evidence="5" id="KW-0808">Transferase</keyword>
<evidence type="ECO:0000256" key="4">
    <source>
        <dbReference type="ARBA" id="ARBA00022603"/>
    </source>
</evidence>
<evidence type="ECO:0000256" key="8">
    <source>
        <dbReference type="ARBA" id="ARBA00049348"/>
    </source>
</evidence>
<dbReference type="PANTHER" id="PTHR10815">
    <property type="entry name" value="METHYLATED-DNA--PROTEIN-CYSTEINE METHYLTRANSFERASE"/>
    <property type="match status" value="1"/>
</dbReference>
<dbReference type="FunFam" id="1.10.10.10:FF:000214">
    <property type="entry name" value="Methylated-DNA--protein-cysteine methyltransferase"/>
    <property type="match status" value="1"/>
</dbReference>
<comment type="catalytic activity">
    <reaction evidence="8">
        <text>a 6-O-methyl-2'-deoxyguanosine in DNA + L-cysteinyl-[protein] = S-methyl-L-cysteinyl-[protein] + a 2'-deoxyguanosine in DNA</text>
        <dbReference type="Rhea" id="RHEA:24000"/>
        <dbReference type="Rhea" id="RHEA-COMP:10131"/>
        <dbReference type="Rhea" id="RHEA-COMP:10132"/>
        <dbReference type="Rhea" id="RHEA-COMP:11367"/>
        <dbReference type="Rhea" id="RHEA-COMP:11368"/>
        <dbReference type="ChEBI" id="CHEBI:29950"/>
        <dbReference type="ChEBI" id="CHEBI:82612"/>
        <dbReference type="ChEBI" id="CHEBI:85445"/>
        <dbReference type="ChEBI" id="CHEBI:85448"/>
        <dbReference type="EC" id="2.1.1.63"/>
    </reaction>
</comment>
<dbReference type="GO" id="GO:0003908">
    <property type="term" value="F:methylated-DNA-[protein]-cysteine S-methyltransferase activity"/>
    <property type="evidence" value="ECO:0007669"/>
    <property type="project" value="UniProtKB-EC"/>
</dbReference>
<dbReference type="GO" id="GO:0006281">
    <property type="term" value="P:DNA repair"/>
    <property type="evidence" value="ECO:0007669"/>
    <property type="project" value="UniProtKB-KW"/>
</dbReference>
<evidence type="ECO:0000256" key="2">
    <source>
        <dbReference type="ARBA" id="ARBA00008711"/>
    </source>
</evidence>
<organism evidence="10 11">
    <name type="scientific">Roseofilum reptotaenium AO1-A</name>
    <dbReference type="NCBI Taxonomy" id="1925591"/>
    <lineage>
        <taxon>Bacteria</taxon>
        <taxon>Bacillati</taxon>
        <taxon>Cyanobacteriota</taxon>
        <taxon>Cyanophyceae</taxon>
        <taxon>Desertifilales</taxon>
        <taxon>Desertifilaceae</taxon>
        <taxon>Roseofilum</taxon>
    </lineage>
</organism>
<dbReference type="STRING" id="1925591.BI308_06760"/>
<evidence type="ECO:0000313" key="11">
    <source>
        <dbReference type="Proteomes" id="UP000183940"/>
    </source>
</evidence>
<evidence type="ECO:0000256" key="5">
    <source>
        <dbReference type="ARBA" id="ARBA00022679"/>
    </source>
</evidence>
<evidence type="ECO:0000256" key="1">
    <source>
        <dbReference type="ARBA" id="ARBA00001286"/>
    </source>
</evidence>
<protein>
    <recommendedName>
        <fullName evidence="3">methylated-DNA--[protein]-cysteine S-methyltransferase</fullName>
        <ecNumber evidence="3">2.1.1.63</ecNumber>
    </recommendedName>
</protein>
<accession>A0A1L9QUK9</accession>
<evidence type="ECO:0000313" key="10">
    <source>
        <dbReference type="EMBL" id="OJJ26385.1"/>
    </source>
</evidence>
<dbReference type="PROSITE" id="PS00374">
    <property type="entry name" value="MGMT"/>
    <property type="match status" value="1"/>
</dbReference>
<dbReference type="InterPro" id="IPR001497">
    <property type="entry name" value="MethylDNA_cys_MeTrfase_AS"/>
</dbReference>
<proteinExistence type="inferred from homology"/>
<name>A0A1L9QUK9_9CYAN</name>
<comment type="caution">
    <text evidence="10">The sequence shown here is derived from an EMBL/GenBank/DDBJ whole genome shotgun (WGS) entry which is preliminary data.</text>
</comment>
<evidence type="ECO:0000256" key="3">
    <source>
        <dbReference type="ARBA" id="ARBA00011918"/>
    </source>
</evidence>
<dbReference type="InterPro" id="IPR014048">
    <property type="entry name" value="MethylDNA_cys_MeTrfase_DNA-bd"/>
</dbReference>
<keyword evidence="11" id="KW-1185">Reference proteome</keyword>
<dbReference type="AlphaFoldDB" id="A0A1L9QUK9"/>